<dbReference type="AlphaFoldDB" id="A0A8I1ECG2"/>
<evidence type="ECO:0000313" key="2">
    <source>
        <dbReference type="Proteomes" id="UP000637061"/>
    </source>
</evidence>
<gene>
    <name evidence="1" type="ORF">JEU22_02310</name>
</gene>
<accession>A0A8I1ECG2</accession>
<dbReference type="RefSeq" id="WP_198746341.1">
    <property type="nucleotide sequence ID" value="NZ_JAEHTE010000001.1"/>
</dbReference>
<proteinExistence type="predicted"/>
<sequence length="314" mass="35391">MAFDYMYSMRGSRIPLPNTPFMLSQFEEEQWAESHWVARCSAFSEIEDALIDESVSVAWLCNGGHLFDIPEEHWSESVLLTAVRKDVYAFDLIDESLVDDYRALAVEASKAGTVNFANLPEAYCNEGFVLELISVGALSVEGIDFAGRYAHLLTDRVIEAICTKSLSNARYFSLVLGKFTKDRINDEYVRKAIPLNHYDLHCLEDLGKTHVLVDMLVQGYWPPSLREYPNHPCPEAPATVNDGFAIYSTTECANMRTLHKCWMQTRPVEELAVTLKGPAGLDLLFEIVPDDKIRRFAHKNRGIAGRLVGNDMGM</sequence>
<evidence type="ECO:0000313" key="1">
    <source>
        <dbReference type="EMBL" id="MBI6882733.1"/>
    </source>
</evidence>
<name>A0A8I1ECG2_PSEPU</name>
<dbReference type="Proteomes" id="UP000637061">
    <property type="component" value="Unassembled WGS sequence"/>
</dbReference>
<dbReference type="EMBL" id="JAEHTE010000001">
    <property type="protein sequence ID" value="MBI6882733.1"/>
    <property type="molecule type" value="Genomic_DNA"/>
</dbReference>
<reference evidence="1" key="1">
    <citation type="submission" date="2020-12" db="EMBL/GenBank/DDBJ databases">
        <title>Enhanced detection system for hospital associated transmission using whole genome sequencing surveillance.</title>
        <authorList>
            <person name="Harrison L.H."/>
            <person name="Van Tyne D."/>
            <person name="Marsh J.W."/>
            <person name="Griffith M.P."/>
            <person name="Snyder D.J."/>
            <person name="Cooper V.S."/>
            <person name="Mustapha M."/>
        </authorList>
    </citation>
    <scope>NUCLEOTIDE SEQUENCE</scope>
    <source>
        <strain evidence="1">PSB00042</strain>
    </source>
</reference>
<organism evidence="1 2">
    <name type="scientific">Pseudomonas putida</name>
    <name type="common">Arthrobacter siderocapsulatus</name>
    <dbReference type="NCBI Taxonomy" id="303"/>
    <lineage>
        <taxon>Bacteria</taxon>
        <taxon>Pseudomonadati</taxon>
        <taxon>Pseudomonadota</taxon>
        <taxon>Gammaproteobacteria</taxon>
        <taxon>Pseudomonadales</taxon>
        <taxon>Pseudomonadaceae</taxon>
        <taxon>Pseudomonas</taxon>
    </lineage>
</organism>
<comment type="caution">
    <text evidence="1">The sequence shown here is derived from an EMBL/GenBank/DDBJ whole genome shotgun (WGS) entry which is preliminary data.</text>
</comment>
<protein>
    <submittedName>
        <fullName evidence="1">Uncharacterized protein</fullName>
    </submittedName>
</protein>